<evidence type="ECO:0000313" key="1">
    <source>
        <dbReference type="EMBL" id="KAF2502784.1"/>
    </source>
</evidence>
<dbReference type="EMBL" id="MU004181">
    <property type="protein sequence ID" value="KAF2502784.1"/>
    <property type="molecule type" value="Genomic_DNA"/>
</dbReference>
<keyword evidence="2" id="KW-1185">Reference proteome</keyword>
<reference evidence="1" key="1">
    <citation type="journal article" date="2020" name="Stud. Mycol.">
        <title>101 Dothideomycetes genomes: a test case for predicting lifestyles and emergence of pathogens.</title>
        <authorList>
            <person name="Haridas S."/>
            <person name="Albert R."/>
            <person name="Binder M."/>
            <person name="Bloem J."/>
            <person name="Labutti K."/>
            <person name="Salamov A."/>
            <person name="Andreopoulos B."/>
            <person name="Baker S."/>
            <person name="Barry K."/>
            <person name="Bills G."/>
            <person name="Bluhm B."/>
            <person name="Cannon C."/>
            <person name="Castanera R."/>
            <person name="Culley D."/>
            <person name="Daum C."/>
            <person name="Ezra D."/>
            <person name="Gonzalez J."/>
            <person name="Henrissat B."/>
            <person name="Kuo A."/>
            <person name="Liang C."/>
            <person name="Lipzen A."/>
            <person name="Lutzoni F."/>
            <person name="Magnuson J."/>
            <person name="Mondo S."/>
            <person name="Nolan M."/>
            <person name="Ohm R."/>
            <person name="Pangilinan J."/>
            <person name="Park H.-J."/>
            <person name="Ramirez L."/>
            <person name="Alfaro M."/>
            <person name="Sun H."/>
            <person name="Tritt A."/>
            <person name="Yoshinaga Y."/>
            <person name="Zwiers L.-H."/>
            <person name="Turgeon B."/>
            <person name="Goodwin S."/>
            <person name="Spatafora J."/>
            <person name="Crous P."/>
            <person name="Grigoriev I."/>
        </authorList>
    </citation>
    <scope>NUCLEOTIDE SEQUENCE</scope>
    <source>
        <strain evidence="1">CBS 269.34</strain>
    </source>
</reference>
<evidence type="ECO:0000313" key="2">
    <source>
        <dbReference type="Proteomes" id="UP000799750"/>
    </source>
</evidence>
<dbReference type="Proteomes" id="UP000799750">
    <property type="component" value="Unassembled WGS sequence"/>
</dbReference>
<protein>
    <submittedName>
        <fullName evidence="1">Uncharacterized protein</fullName>
    </submittedName>
</protein>
<name>A0A6A6REA9_9PEZI</name>
<proteinExistence type="predicted"/>
<dbReference type="AlphaFoldDB" id="A0A6A6REA9"/>
<gene>
    <name evidence="1" type="ORF">BU16DRAFT_18698</name>
</gene>
<dbReference type="OrthoDB" id="10411460at2759"/>
<accession>A0A6A6REA9</accession>
<sequence length="399" mass="46206">MKENMDIANLKELFLMPTPTFLGIPQECRERIYEWALADGNSEENFSHCTHRLSAELQTQRDTLRGLMLTSKRVSKEVLPTHYRTSRFSAFVHLDDLVKMREGDRALHSLKMRLNGDPQYIKQLDITVDCMWPDRRRLDRRNYCKFCVFQIFHNRKGDQYNQELLRELEAWIDHGPPGDRLLPLLPVGDSLEESLPPPGWSNAASLRGTKTAVSLPLDKVTLRFVGIDGEFEGEMAPTLDQIITKFLQTFRRNERFALKSECWVGRSQENRLDEIKFSLGRNGIGPKQGRGRPQQWGFRSPLKMGSIPQAMLKSGVPWKEINDYLKKHFGNATRPLGALRRGHLGAPFHYSDNQTPVCLEVWGHRRLGELRSGEEMKRWEKRTMEENPLANKDGYQYPV</sequence>
<organism evidence="1 2">
    <name type="scientific">Lophium mytilinum</name>
    <dbReference type="NCBI Taxonomy" id="390894"/>
    <lineage>
        <taxon>Eukaryota</taxon>
        <taxon>Fungi</taxon>
        <taxon>Dikarya</taxon>
        <taxon>Ascomycota</taxon>
        <taxon>Pezizomycotina</taxon>
        <taxon>Dothideomycetes</taxon>
        <taxon>Pleosporomycetidae</taxon>
        <taxon>Mytilinidiales</taxon>
        <taxon>Mytilinidiaceae</taxon>
        <taxon>Lophium</taxon>
    </lineage>
</organism>